<dbReference type="InterPro" id="IPR027417">
    <property type="entry name" value="P-loop_NTPase"/>
</dbReference>
<keyword evidence="1" id="KW-0472">Membrane</keyword>
<proteinExistence type="predicted"/>
<dbReference type="EMBL" id="BLLK01000069">
    <property type="protein sequence ID" value="GFH59673.1"/>
    <property type="molecule type" value="Genomic_DNA"/>
</dbReference>
<evidence type="ECO:0000313" key="3">
    <source>
        <dbReference type="Proteomes" id="UP001054902"/>
    </source>
</evidence>
<dbReference type="AlphaFoldDB" id="A0AAD3HE53"/>
<organism evidence="2 3">
    <name type="scientific">Chaetoceros tenuissimus</name>
    <dbReference type="NCBI Taxonomy" id="426638"/>
    <lineage>
        <taxon>Eukaryota</taxon>
        <taxon>Sar</taxon>
        <taxon>Stramenopiles</taxon>
        <taxon>Ochrophyta</taxon>
        <taxon>Bacillariophyta</taxon>
        <taxon>Coscinodiscophyceae</taxon>
        <taxon>Chaetocerotophycidae</taxon>
        <taxon>Chaetocerotales</taxon>
        <taxon>Chaetocerotaceae</taxon>
        <taxon>Chaetoceros</taxon>
    </lineage>
</organism>
<keyword evidence="3" id="KW-1185">Reference proteome</keyword>
<evidence type="ECO:0008006" key="4">
    <source>
        <dbReference type="Google" id="ProtNLM"/>
    </source>
</evidence>
<dbReference type="InterPro" id="IPR052736">
    <property type="entry name" value="Stf3_sulfotransferase"/>
</dbReference>
<keyword evidence="1" id="KW-0812">Transmembrane</keyword>
<dbReference type="PANTHER" id="PTHR36451:SF1">
    <property type="entry name" value="OMEGA-HYDROXY-BETA-DIHYDROMENAQUINONE-9 SULFOTRANSFERASE STF3"/>
    <property type="match status" value="1"/>
</dbReference>
<protein>
    <recommendedName>
        <fullName evidence="4">Protein-tyrosine sulfotransferase</fullName>
    </recommendedName>
</protein>
<evidence type="ECO:0000313" key="2">
    <source>
        <dbReference type="EMBL" id="GFH59673.1"/>
    </source>
</evidence>
<reference evidence="2 3" key="1">
    <citation type="journal article" date="2021" name="Sci. Rep.">
        <title>The genome of the diatom Chaetoceros tenuissimus carries an ancient integrated fragment of an extant virus.</title>
        <authorList>
            <person name="Hongo Y."/>
            <person name="Kimura K."/>
            <person name="Takaki Y."/>
            <person name="Yoshida Y."/>
            <person name="Baba S."/>
            <person name="Kobayashi G."/>
            <person name="Nagasaki K."/>
            <person name="Hano T."/>
            <person name="Tomaru Y."/>
        </authorList>
    </citation>
    <scope>NUCLEOTIDE SEQUENCE [LARGE SCALE GENOMIC DNA]</scope>
    <source>
        <strain evidence="2 3">NIES-3715</strain>
    </source>
</reference>
<sequence>MKGFDETTSTRTDSAATAQRSKDGVYMFHPEPKHILNSCLKNNPLSGVSLSVFIEMTWKNKKSIQWGRYWHRLLALFLMSSFNSILSAIELIYIYGYLFIFRKSILGNAQNQHQKDPVFVLGHPRTGTTLLHGLLALDKERFAICDTFMVGFPHCFLWFEKVGKFLFRNILSETRPMDNMKLHFDLPQEDELGTNLLSGLGVSPYSSLVFMKEEQKYRQYQTMKDVSDKDLDRWVASFSYFIWKIRIRDLLQNKSRNTPKQLVLKSPCHTGRVRLLLKLFPNAKFVFIHRNPYEVFLSGAHLASTTYGWMFLQSPTDQELQEYILKQGEILYNEYIDCRKDTSLLHEENCVEIGFEQLTKNPSESMKEIYSRFGFDSFDEDVNSRFPNILGKEVQELKGYKRNKFRHVQLDDKLKREIQDRWNNQFETFDYDKKYATSC</sequence>
<keyword evidence="1" id="KW-1133">Transmembrane helix</keyword>
<name>A0AAD3HE53_9STRA</name>
<dbReference type="SUPFAM" id="SSF52540">
    <property type="entry name" value="P-loop containing nucleoside triphosphate hydrolases"/>
    <property type="match status" value="1"/>
</dbReference>
<dbReference type="Proteomes" id="UP001054902">
    <property type="component" value="Unassembled WGS sequence"/>
</dbReference>
<gene>
    <name evidence="2" type="ORF">CTEN210_16149</name>
</gene>
<feature type="transmembrane region" description="Helical" evidence="1">
    <location>
        <begin position="73"/>
        <end position="100"/>
    </location>
</feature>
<accession>A0AAD3HE53</accession>
<comment type="caution">
    <text evidence="2">The sequence shown here is derived from an EMBL/GenBank/DDBJ whole genome shotgun (WGS) entry which is preliminary data.</text>
</comment>
<dbReference type="PANTHER" id="PTHR36451">
    <property type="entry name" value="PAPS-DEPENDENT SULFOTRANSFERASE STF3"/>
    <property type="match status" value="1"/>
</dbReference>
<dbReference type="Pfam" id="PF13469">
    <property type="entry name" value="Sulfotransfer_3"/>
    <property type="match status" value="1"/>
</dbReference>
<evidence type="ECO:0000256" key="1">
    <source>
        <dbReference type="SAM" id="Phobius"/>
    </source>
</evidence>
<dbReference type="Gene3D" id="3.40.50.300">
    <property type="entry name" value="P-loop containing nucleotide triphosphate hydrolases"/>
    <property type="match status" value="1"/>
</dbReference>